<accession>A0A2G3A1Z7</accession>
<dbReference type="GO" id="GO:0005737">
    <property type="term" value="C:cytoplasm"/>
    <property type="evidence" value="ECO:0000318"/>
    <property type="project" value="GO_Central"/>
</dbReference>
<dbReference type="SUPFAM" id="SSF51621">
    <property type="entry name" value="Phosphoenolpyruvate/pyruvate domain"/>
    <property type="match status" value="1"/>
</dbReference>
<dbReference type="GO" id="GO:0016832">
    <property type="term" value="F:aldehyde-lyase activity"/>
    <property type="evidence" value="ECO:0000318"/>
    <property type="project" value="GO_Central"/>
</dbReference>
<evidence type="ECO:0000313" key="5">
    <source>
        <dbReference type="EMBL" id="PHT88255.1"/>
    </source>
</evidence>
<evidence type="ECO:0000256" key="3">
    <source>
        <dbReference type="ARBA" id="ARBA00023239"/>
    </source>
</evidence>
<dbReference type="AlphaFoldDB" id="A0A2G3A1Z7"/>
<dbReference type="InterPro" id="IPR050251">
    <property type="entry name" value="HpcH-HpaI_aldolase"/>
</dbReference>
<evidence type="ECO:0000256" key="2">
    <source>
        <dbReference type="ARBA" id="ARBA00022723"/>
    </source>
</evidence>
<dbReference type="InterPro" id="IPR005000">
    <property type="entry name" value="Aldolase/citrate-lyase_domain"/>
</dbReference>
<organism evidence="5 6">
    <name type="scientific">Capsicum annuum</name>
    <name type="common">Capsicum pepper</name>
    <dbReference type="NCBI Taxonomy" id="4072"/>
    <lineage>
        <taxon>Eukaryota</taxon>
        <taxon>Viridiplantae</taxon>
        <taxon>Streptophyta</taxon>
        <taxon>Embryophyta</taxon>
        <taxon>Tracheophyta</taxon>
        <taxon>Spermatophyta</taxon>
        <taxon>Magnoliopsida</taxon>
        <taxon>eudicotyledons</taxon>
        <taxon>Gunneridae</taxon>
        <taxon>Pentapetalae</taxon>
        <taxon>asterids</taxon>
        <taxon>lamiids</taxon>
        <taxon>Solanales</taxon>
        <taxon>Solanaceae</taxon>
        <taxon>Solanoideae</taxon>
        <taxon>Capsiceae</taxon>
        <taxon>Capsicum</taxon>
    </lineage>
</organism>
<dbReference type="EMBL" id="AYRZ02000003">
    <property type="protein sequence ID" value="PHT88255.1"/>
    <property type="molecule type" value="Genomic_DNA"/>
</dbReference>
<keyword evidence="3" id="KW-0456">Lyase</keyword>
<dbReference type="Pfam" id="PF03328">
    <property type="entry name" value="HpcH_HpaI"/>
    <property type="match status" value="1"/>
</dbReference>
<comment type="similarity">
    <text evidence="1">Belongs to the HpcH/HpaI aldolase family.</text>
</comment>
<keyword evidence="6" id="KW-1185">Reference proteome</keyword>
<keyword evidence="2" id="KW-0479">Metal-binding</keyword>
<sequence>MCQVECVDGVKNIEDIAAVERVDCIQMGPLDLSSVSLGYLRDPGNEKVMEVTNAAEKSTLKMKPVDGGAYLSGVAMPHDSRENLVSRGYHMVLGAIDIAMFRKAAVEDVNKFKMSFVKGSDDDDDNDQKDGEDLLSYLCNTVRRSWMNRDNSSNSIIARRKSQK</sequence>
<comment type="caution">
    <text evidence="5">The sequence shown here is derived from an EMBL/GenBank/DDBJ whole genome shotgun (WGS) entry which is preliminary data.</text>
</comment>
<gene>
    <name evidence="5" type="ORF">T459_10361</name>
</gene>
<reference evidence="5 6" key="2">
    <citation type="journal article" date="2017" name="Genome Biol.">
        <title>New reference genome sequences of hot pepper reveal the massive evolution of plant disease-resistance genes by retroduplication.</title>
        <authorList>
            <person name="Kim S."/>
            <person name="Park J."/>
            <person name="Yeom S.I."/>
            <person name="Kim Y.M."/>
            <person name="Seo E."/>
            <person name="Kim K.T."/>
            <person name="Kim M.S."/>
            <person name="Lee J.M."/>
            <person name="Cheong K."/>
            <person name="Shin H.S."/>
            <person name="Kim S.B."/>
            <person name="Han K."/>
            <person name="Lee J."/>
            <person name="Park M."/>
            <person name="Lee H.A."/>
            <person name="Lee H.Y."/>
            <person name="Lee Y."/>
            <person name="Oh S."/>
            <person name="Lee J.H."/>
            <person name="Choi E."/>
            <person name="Choi E."/>
            <person name="Lee S.E."/>
            <person name="Jeon J."/>
            <person name="Kim H."/>
            <person name="Choi G."/>
            <person name="Song H."/>
            <person name="Lee J."/>
            <person name="Lee S.C."/>
            <person name="Kwon J.K."/>
            <person name="Lee H.Y."/>
            <person name="Koo N."/>
            <person name="Hong Y."/>
            <person name="Kim R.W."/>
            <person name="Kang W.H."/>
            <person name="Huh J.H."/>
            <person name="Kang B.C."/>
            <person name="Yang T.J."/>
            <person name="Lee Y.H."/>
            <person name="Bennetzen J.L."/>
            <person name="Choi D."/>
        </authorList>
    </citation>
    <scope>NUCLEOTIDE SEQUENCE [LARGE SCALE GENOMIC DNA]</scope>
    <source>
        <strain evidence="6">cv. CM334</strain>
    </source>
</reference>
<dbReference type="Proteomes" id="UP000222542">
    <property type="component" value="Unassembled WGS sequence"/>
</dbReference>
<protein>
    <recommendedName>
        <fullName evidence="4">HpcH/HpaI aldolase/citrate lyase domain-containing protein</fullName>
    </recommendedName>
</protein>
<dbReference type="Gene3D" id="3.20.20.60">
    <property type="entry name" value="Phosphoenolpyruvate-binding domains"/>
    <property type="match status" value="1"/>
</dbReference>
<dbReference type="PANTHER" id="PTHR30502">
    <property type="entry name" value="2-KETO-3-DEOXY-L-RHAMNONATE ALDOLASE"/>
    <property type="match status" value="1"/>
</dbReference>
<evidence type="ECO:0000259" key="4">
    <source>
        <dbReference type="Pfam" id="PF03328"/>
    </source>
</evidence>
<proteinExistence type="inferred from homology"/>
<evidence type="ECO:0000313" key="6">
    <source>
        <dbReference type="Proteomes" id="UP000222542"/>
    </source>
</evidence>
<dbReference type="InterPro" id="IPR040442">
    <property type="entry name" value="Pyrv_kinase-like_dom_sf"/>
</dbReference>
<reference evidence="5 6" key="1">
    <citation type="journal article" date="2014" name="Nat. Genet.">
        <title>Genome sequence of the hot pepper provides insights into the evolution of pungency in Capsicum species.</title>
        <authorList>
            <person name="Kim S."/>
            <person name="Park M."/>
            <person name="Yeom S.I."/>
            <person name="Kim Y.M."/>
            <person name="Lee J.M."/>
            <person name="Lee H.A."/>
            <person name="Seo E."/>
            <person name="Choi J."/>
            <person name="Cheong K."/>
            <person name="Kim K.T."/>
            <person name="Jung K."/>
            <person name="Lee G.W."/>
            <person name="Oh S.K."/>
            <person name="Bae C."/>
            <person name="Kim S.B."/>
            <person name="Lee H.Y."/>
            <person name="Kim S.Y."/>
            <person name="Kim M.S."/>
            <person name="Kang B.C."/>
            <person name="Jo Y.D."/>
            <person name="Yang H.B."/>
            <person name="Jeong H.J."/>
            <person name="Kang W.H."/>
            <person name="Kwon J.K."/>
            <person name="Shin C."/>
            <person name="Lim J.Y."/>
            <person name="Park J.H."/>
            <person name="Huh J.H."/>
            <person name="Kim J.S."/>
            <person name="Kim B.D."/>
            <person name="Cohen O."/>
            <person name="Paran I."/>
            <person name="Suh M.C."/>
            <person name="Lee S.B."/>
            <person name="Kim Y.K."/>
            <person name="Shin Y."/>
            <person name="Noh S.J."/>
            <person name="Park J."/>
            <person name="Seo Y.S."/>
            <person name="Kwon S.Y."/>
            <person name="Kim H.A."/>
            <person name="Park J.M."/>
            <person name="Kim H.J."/>
            <person name="Choi S.B."/>
            <person name="Bosland P.W."/>
            <person name="Reeves G."/>
            <person name="Jo S.H."/>
            <person name="Lee B.W."/>
            <person name="Cho H.T."/>
            <person name="Choi H.S."/>
            <person name="Lee M.S."/>
            <person name="Yu Y."/>
            <person name="Do Choi Y."/>
            <person name="Park B.S."/>
            <person name="van Deynze A."/>
            <person name="Ashrafi H."/>
            <person name="Hill T."/>
            <person name="Kim W.T."/>
            <person name="Pai H.S."/>
            <person name="Ahn H.K."/>
            <person name="Yeam I."/>
            <person name="Giovannoni J.J."/>
            <person name="Rose J.K."/>
            <person name="Sorensen I."/>
            <person name="Lee S.J."/>
            <person name="Kim R.W."/>
            <person name="Choi I.Y."/>
            <person name="Choi B.S."/>
            <person name="Lim J.S."/>
            <person name="Lee Y.H."/>
            <person name="Choi D."/>
        </authorList>
    </citation>
    <scope>NUCLEOTIDE SEQUENCE [LARGE SCALE GENOMIC DNA]</scope>
    <source>
        <strain evidence="6">cv. CM334</strain>
    </source>
</reference>
<feature type="domain" description="HpcH/HpaI aldolase/citrate lyase" evidence="4">
    <location>
        <begin position="1"/>
        <end position="103"/>
    </location>
</feature>
<name>A0A2G3A1Z7_CAPAN</name>
<dbReference type="InterPro" id="IPR015813">
    <property type="entry name" value="Pyrv/PenolPyrv_kinase-like_dom"/>
</dbReference>
<dbReference type="Gramene" id="PHT88255">
    <property type="protein sequence ID" value="PHT88255"/>
    <property type="gene ID" value="T459_10361"/>
</dbReference>
<dbReference type="PANTHER" id="PTHR30502:SF0">
    <property type="entry name" value="PHOSPHOENOLPYRUVATE CARBOXYLASE FAMILY PROTEIN"/>
    <property type="match status" value="1"/>
</dbReference>
<dbReference type="STRING" id="4072.A0A2G3A1Z7"/>
<dbReference type="OMA" id="AIDIAMF"/>
<dbReference type="GO" id="GO:0046872">
    <property type="term" value="F:metal ion binding"/>
    <property type="evidence" value="ECO:0007669"/>
    <property type="project" value="UniProtKB-KW"/>
</dbReference>
<evidence type="ECO:0000256" key="1">
    <source>
        <dbReference type="ARBA" id="ARBA00005568"/>
    </source>
</evidence>